<dbReference type="NCBIfam" id="NF002298">
    <property type="entry name" value="PRK01222.1-4"/>
    <property type="match status" value="1"/>
</dbReference>
<dbReference type="InterPro" id="IPR044643">
    <property type="entry name" value="TrpF_fam"/>
</dbReference>
<dbReference type="EC" id="5.3.1.24" evidence="4 10"/>
<comment type="similarity">
    <text evidence="3 10">Belongs to the TrpF family.</text>
</comment>
<gene>
    <name evidence="10" type="primary">trpF</name>
    <name evidence="12" type="ORF">HP555_09295</name>
</gene>
<evidence type="ECO:0000256" key="9">
    <source>
        <dbReference type="ARBA" id="ARBA00023235"/>
    </source>
</evidence>
<dbReference type="CDD" id="cd00405">
    <property type="entry name" value="PRAI"/>
    <property type="match status" value="1"/>
</dbReference>
<dbReference type="SUPFAM" id="SSF51366">
    <property type="entry name" value="Ribulose-phoshate binding barrel"/>
    <property type="match status" value="1"/>
</dbReference>
<name>A0A7T6AR06_9BACT</name>
<proteinExistence type="inferred from homology"/>
<dbReference type="InterPro" id="IPR011060">
    <property type="entry name" value="RibuloseP-bd_barrel"/>
</dbReference>
<comment type="pathway">
    <text evidence="2 10">Amino-acid biosynthesis; L-tryptophan biosynthesis; L-tryptophan from chorismate: step 3/5.</text>
</comment>
<reference evidence="12 13" key="1">
    <citation type="submission" date="2020-05" db="EMBL/GenBank/DDBJ databases">
        <title>Complete genome of Desulfobulbus oligotrophicus.</title>
        <authorList>
            <person name="Podar M."/>
        </authorList>
    </citation>
    <scope>NUCLEOTIDE SEQUENCE [LARGE SCALE GENOMIC DNA]</scope>
    <source>
        <strain evidence="12 13">Prop6</strain>
    </source>
</reference>
<evidence type="ECO:0000256" key="8">
    <source>
        <dbReference type="ARBA" id="ARBA00023141"/>
    </source>
</evidence>
<evidence type="ECO:0000256" key="5">
    <source>
        <dbReference type="ARBA" id="ARBA00022272"/>
    </source>
</evidence>
<evidence type="ECO:0000256" key="4">
    <source>
        <dbReference type="ARBA" id="ARBA00012572"/>
    </source>
</evidence>
<sequence length="224" mass="24440">MSAPDRIRIKICGMTRLADALCAATAGVDALGFIFYEKSPRAVSLSAAKDIIRQLPPLVAAVGVFVDEKLEQVVRTVRACGLTHVQLHGAEPPDYCRQLADSAASCRIIKAVRVGTHSTSADITPYRTAVHGYLLDTYEHSRAGGTGQRFDWSLIDQLQLDRPFFLAGGLDLKNIRVALKQVTPYGVDANSGLEDAPGLKNHHRIHSFITTVRGFECERLASQQ</sequence>
<evidence type="ECO:0000313" key="12">
    <source>
        <dbReference type="EMBL" id="QQG66050.1"/>
    </source>
</evidence>
<keyword evidence="7 10" id="KW-0822">Tryptophan biosynthesis</keyword>
<dbReference type="HAMAP" id="MF_00135">
    <property type="entry name" value="PRAI"/>
    <property type="match status" value="1"/>
</dbReference>
<dbReference type="RefSeq" id="WP_199261813.1">
    <property type="nucleotide sequence ID" value="NZ_CP054140.1"/>
</dbReference>
<protein>
    <recommendedName>
        <fullName evidence="5 10">N-(5'-phosphoribosyl)anthranilate isomerase</fullName>
        <shortName evidence="10">PRAI</shortName>
        <ecNumber evidence="4 10">5.3.1.24</ecNumber>
    </recommendedName>
</protein>
<feature type="domain" description="N-(5'phosphoribosyl) anthranilate isomerase (PRAI)" evidence="11">
    <location>
        <begin position="9"/>
        <end position="210"/>
    </location>
</feature>
<evidence type="ECO:0000256" key="2">
    <source>
        <dbReference type="ARBA" id="ARBA00004664"/>
    </source>
</evidence>
<dbReference type="FunFam" id="3.20.20.70:FF:000075">
    <property type="entry name" value="Tryptophan biosynthesis protein TRP1"/>
    <property type="match status" value="1"/>
</dbReference>
<dbReference type="InterPro" id="IPR001240">
    <property type="entry name" value="PRAI_dom"/>
</dbReference>
<dbReference type="InterPro" id="IPR013785">
    <property type="entry name" value="Aldolase_TIM"/>
</dbReference>
<dbReference type="GO" id="GO:0004640">
    <property type="term" value="F:phosphoribosylanthranilate isomerase activity"/>
    <property type="evidence" value="ECO:0007669"/>
    <property type="project" value="UniProtKB-UniRule"/>
</dbReference>
<dbReference type="EMBL" id="CP054140">
    <property type="protein sequence ID" value="QQG66050.1"/>
    <property type="molecule type" value="Genomic_DNA"/>
</dbReference>
<evidence type="ECO:0000313" key="13">
    <source>
        <dbReference type="Proteomes" id="UP000596092"/>
    </source>
</evidence>
<keyword evidence="13" id="KW-1185">Reference proteome</keyword>
<keyword evidence="6 10" id="KW-0028">Amino-acid biosynthesis</keyword>
<evidence type="ECO:0000256" key="6">
    <source>
        <dbReference type="ARBA" id="ARBA00022605"/>
    </source>
</evidence>
<keyword evidence="9 10" id="KW-0413">Isomerase</keyword>
<evidence type="ECO:0000256" key="7">
    <source>
        <dbReference type="ARBA" id="ARBA00022822"/>
    </source>
</evidence>
<dbReference type="GO" id="GO:0000162">
    <property type="term" value="P:L-tryptophan biosynthetic process"/>
    <property type="evidence" value="ECO:0007669"/>
    <property type="project" value="UniProtKB-UniRule"/>
</dbReference>
<accession>A0A7T6AR06</accession>
<dbReference type="AlphaFoldDB" id="A0A7T6AR06"/>
<dbReference type="PANTHER" id="PTHR42894:SF1">
    <property type="entry name" value="N-(5'-PHOSPHORIBOSYL)ANTHRANILATE ISOMERASE"/>
    <property type="match status" value="1"/>
</dbReference>
<dbReference type="PANTHER" id="PTHR42894">
    <property type="entry name" value="N-(5'-PHOSPHORIBOSYL)ANTHRANILATE ISOMERASE"/>
    <property type="match status" value="1"/>
</dbReference>
<keyword evidence="8 10" id="KW-0057">Aromatic amino acid biosynthesis</keyword>
<dbReference type="Gene3D" id="3.20.20.70">
    <property type="entry name" value="Aldolase class I"/>
    <property type="match status" value="1"/>
</dbReference>
<dbReference type="Pfam" id="PF00697">
    <property type="entry name" value="PRAI"/>
    <property type="match status" value="1"/>
</dbReference>
<evidence type="ECO:0000256" key="3">
    <source>
        <dbReference type="ARBA" id="ARBA00007571"/>
    </source>
</evidence>
<organism evidence="12 13">
    <name type="scientific">Desulfobulbus oligotrophicus</name>
    <dbReference type="NCBI Taxonomy" id="1909699"/>
    <lineage>
        <taxon>Bacteria</taxon>
        <taxon>Pseudomonadati</taxon>
        <taxon>Thermodesulfobacteriota</taxon>
        <taxon>Desulfobulbia</taxon>
        <taxon>Desulfobulbales</taxon>
        <taxon>Desulfobulbaceae</taxon>
        <taxon>Desulfobulbus</taxon>
    </lineage>
</organism>
<dbReference type="UniPathway" id="UPA00035">
    <property type="reaction ID" value="UER00042"/>
</dbReference>
<dbReference type="Proteomes" id="UP000596092">
    <property type="component" value="Chromosome"/>
</dbReference>
<evidence type="ECO:0000256" key="10">
    <source>
        <dbReference type="HAMAP-Rule" id="MF_00135"/>
    </source>
</evidence>
<dbReference type="KEGG" id="dog:HP555_09295"/>
<evidence type="ECO:0000256" key="1">
    <source>
        <dbReference type="ARBA" id="ARBA00001164"/>
    </source>
</evidence>
<evidence type="ECO:0000259" key="11">
    <source>
        <dbReference type="Pfam" id="PF00697"/>
    </source>
</evidence>
<comment type="catalytic activity">
    <reaction evidence="1 10">
        <text>N-(5-phospho-beta-D-ribosyl)anthranilate = 1-(2-carboxyphenylamino)-1-deoxy-D-ribulose 5-phosphate</text>
        <dbReference type="Rhea" id="RHEA:21540"/>
        <dbReference type="ChEBI" id="CHEBI:18277"/>
        <dbReference type="ChEBI" id="CHEBI:58613"/>
        <dbReference type="EC" id="5.3.1.24"/>
    </reaction>
</comment>